<feature type="domain" description="HTH araC/xylS-type" evidence="3">
    <location>
        <begin position="225"/>
        <end position="323"/>
    </location>
</feature>
<dbReference type="STRING" id="670154.SAMN04488002_2161"/>
<dbReference type="SMART" id="SM00342">
    <property type="entry name" value="HTH_ARAC"/>
    <property type="match status" value="1"/>
</dbReference>
<name>A0A1I6GYA3_9RHOB</name>
<organism evidence="4 5">
    <name type="scientific">Litoreibacter janthinus</name>
    <dbReference type="NCBI Taxonomy" id="670154"/>
    <lineage>
        <taxon>Bacteria</taxon>
        <taxon>Pseudomonadati</taxon>
        <taxon>Pseudomonadota</taxon>
        <taxon>Alphaproteobacteria</taxon>
        <taxon>Rhodobacterales</taxon>
        <taxon>Roseobacteraceae</taxon>
        <taxon>Litoreibacter</taxon>
    </lineage>
</organism>
<proteinExistence type="predicted"/>
<dbReference type="InterPro" id="IPR009057">
    <property type="entry name" value="Homeodomain-like_sf"/>
</dbReference>
<dbReference type="SUPFAM" id="SSF46689">
    <property type="entry name" value="Homeodomain-like"/>
    <property type="match status" value="2"/>
</dbReference>
<dbReference type="AlphaFoldDB" id="A0A1I6GYA3"/>
<evidence type="ECO:0000259" key="3">
    <source>
        <dbReference type="PROSITE" id="PS01124"/>
    </source>
</evidence>
<keyword evidence="1" id="KW-0805">Transcription regulation</keyword>
<evidence type="ECO:0000256" key="1">
    <source>
        <dbReference type="ARBA" id="ARBA00023015"/>
    </source>
</evidence>
<dbReference type="PANTHER" id="PTHR43130">
    <property type="entry name" value="ARAC-FAMILY TRANSCRIPTIONAL REGULATOR"/>
    <property type="match status" value="1"/>
</dbReference>
<dbReference type="SUPFAM" id="SSF52317">
    <property type="entry name" value="Class I glutamine amidotransferase-like"/>
    <property type="match status" value="1"/>
</dbReference>
<dbReference type="PANTHER" id="PTHR43130:SF3">
    <property type="entry name" value="HTH-TYPE TRANSCRIPTIONAL REGULATOR RV1931C"/>
    <property type="match status" value="1"/>
</dbReference>
<dbReference type="InterPro" id="IPR002818">
    <property type="entry name" value="DJ-1/PfpI"/>
</dbReference>
<gene>
    <name evidence="4" type="ORF">SAMN04488002_2161</name>
</gene>
<dbReference type="Gene3D" id="1.10.10.60">
    <property type="entry name" value="Homeodomain-like"/>
    <property type="match status" value="1"/>
</dbReference>
<evidence type="ECO:0000256" key="2">
    <source>
        <dbReference type="ARBA" id="ARBA00023163"/>
    </source>
</evidence>
<evidence type="ECO:0000313" key="5">
    <source>
        <dbReference type="Proteomes" id="UP000199658"/>
    </source>
</evidence>
<protein>
    <submittedName>
        <fullName evidence="4">Transcriptional regulator GlxA family, contains an amidase domain and an AraC-type DNA-binding HTH domain</fullName>
    </submittedName>
</protein>
<reference evidence="5" key="1">
    <citation type="submission" date="2016-10" db="EMBL/GenBank/DDBJ databases">
        <authorList>
            <person name="Varghese N."/>
            <person name="Submissions S."/>
        </authorList>
    </citation>
    <scope>NUCLEOTIDE SEQUENCE [LARGE SCALE GENOMIC DNA]</scope>
    <source>
        <strain evidence="5">DSM 26921</strain>
    </source>
</reference>
<dbReference type="GO" id="GO:0003700">
    <property type="term" value="F:DNA-binding transcription factor activity"/>
    <property type="evidence" value="ECO:0007669"/>
    <property type="project" value="InterPro"/>
</dbReference>
<dbReference type="InterPro" id="IPR029062">
    <property type="entry name" value="Class_I_gatase-like"/>
</dbReference>
<dbReference type="Pfam" id="PF01965">
    <property type="entry name" value="DJ-1_PfpI"/>
    <property type="match status" value="1"/>
</dbReference>
<keyword evidence="5" id="KW-1185">Reference proteome</keyword>
<evidence type="ECO:0000313" key="4">
    <source>
        <dbReference type="EMBL" id="SFR47254.1"/>
    </source>
</evidence>
<dbReference type="Proteomes" id="UP000199658">
    <property type="component" value="Unassembled WGS sequence"/>
</dbReference>
<keyword evidence="2" id="KW-0804">Transcription</keyword>
<keyword evidence="4" id="KW-0238">DNA-binding</keyword>
<dbReference type="Gene3D" id="3.40.50.880">
    <property type="match status" value="1"/>
</dbReference>
<sequence length="328" mass="35323">MNDSMTSISAKTVVFIVFPNVKLLDLTGPMQVFADANLDCAGRYDVNVAARLGGDVCTDAVIPISTTPFSDLRSMDIDTLIIAGGSGAFGAAEDRDFLDDIRALAARSRRVGSVCTGAFILAHAGLLAGRSAVTHWESCDRFRETFDDITVEDDAIYVKDGNVWTSAGVTAGIDMSLAMVAEDFGRQSALALARSLVCYMVRPGGQSQFSTTLRQQSAGASGRFDELNAWIASNLTTTLSVEDLADKAAMSARNFARLYKIHTGRSPAKAVEQMRVDAACRLLEETDLPLTSIAKACGFVDDERLRRAVTRAHNIAPGEYRQRFGRGT</sequence>
<dbReference type="PROSITE" id="PS01124">
    <property type="entry name" value="HTH_ARAC_FAMILY_2"/>
    <property type="match status" value="1"/>
</dbReference>
<accession>A0A1I6GYA3</accession>
<dbReference type="GO" id="GO:0043565">
    <property type="term" value="F:sequence-specific DNA binding"/>
    <property type="evidence" value="ECO:0007669"/>
    <property type="project" value="InterPro"/>
</dbReference>
<dbReference type="InterPro" id="IPR018060">
    <property type="entry name" value="HTH_AraC"/>
</dbReference>
<dbReference type="EMBL" id="FOYO01000001">
    <property type="protein sequence ID" value="SFR47254.1"/>
    <property type="molecule type" value="Genomic_DNA"/>
</dbReference>
<dbReference type="CDD" id="cd03137">
    <property type="entry name" value="GATase1_AraC_1"/>
    <property type="match status" value="1"/>
</dbReference>
<dbReference type="InterPro" id="IPR052158">
    <property type="entry name" value="INH-QAR"/>
</dbReference>
<dbReference type="Pfam" id="PF12833">
    <property type="entry name" value="HTH_18"/>
    <property type="match status" value="1"/>
</dbReference>